<name>A0A2K8NUD1_9MOLU</name>
<reference evidence="1 2" key="1">
    <citation type="submission" date="2017-11" db="EMBL/GenBank/DDBJ databases">
        <title>Genome sequence of Entomoplasma freundtii BARC 318 (ATCC 51999).</title>
        <authorList>
            <person name="Lo W.-S."/>
            <person name="Gasparich G.E."/>
            <person name="Kuo C.-H."/>
        </authorList>
    </citation>
    <scope>NUCLEOTIDE SEQUENCE [LARGE SCALE GENOMIC DNA]</scope>
    <source>
        <strain evidence="1 2">BARC 318</strain>
    </source>
</reference>
<dbReference type="Proteomes" id="UP000232222">
    <property type="component" value="Chromosome"/>
</dbReference>
<sequence length="236" mass="28201">MNNLLNLPNWTTTDQKYLFHVKPWWDKYLTKLLKKQNTWLRKFNQNPQLYFVKGTNYDLEDLAILFKNSHRYFEFYQQKMRQILNQPRVYRKFQKWTLQVGSLAGFLNGLKTLTTFYAYLAEEAVPQKRMALLKMVNGQMTTLWKRYQREALSLIPEDYKDYFQKLFAQVSQDSQTLFNPSLVLNQALKDLQKLSQKQKISPQLETNFQVMTLLFGGFTNAFLQFQARCLASLHDF</sequence>
<dbReference type="RefSeq" id="WP_100609322.1">
    <property type="nucleotide sequence ID" value="NZ_CP024962.1"/>
</dbReference>
<proteinExistence type="predicted"/>
<evidence type="ECO:0000313" key="1">
    <source>
        <dbReference type="EMBL" id="ATZ16371.1"/>
    </source>
</evidence>
<protein>
    <submittedName>
        <fullName evidence="1">Uncharacterized protein</fullName>
    </submittedName>
</protein>
<gene>
    <name evidence="1" type="ORF">EFREU_v1c03450</name>
</gene>
<dbReference type="OrthoDB" id="391832at2"/>
<evidence type="ECO:0000313" key="2">
    <source>
        <dbReference type="Proteomes" id="UP000232222"/>
    </source>
</evidence>
<dbReference type="KEGG" id="efr:EFREU_v1c03450"/>
<organism evidence="1 2">
    <name type="scientific">Entomoplasma freundtii</name>
    <dbReference type="NCBI Taxonomy" id="74700"/>
    <lineage>
        <taxon>Bacteria</taxon>
        <taxon>Bacillati</taxon>
        <taxon>Mycoplasmatota</taxon>
        <taxon>Mollicutes</taxon>
        <taxon>Entomoplasmatales</taxon>
        <taxon>Entomoplasmataceae</taxon>
        <taxon>Entomoplasma</taxon>
    </lineage>
</organism>
<dbReference type="AlphaFoldDB" id="A0A2K8NUD1"/>
<accession>A0A2K8NUD1</accession>
<keyword evidence="2" id="KW-1185">Reference proteome</keyword>
<dbReference type="EMBL" id="CP024962">
    <property type="protein sequence ID" value="ATZ16371.1"/>
    <property type="molecule type" value="Genomic_DNA"/>
</dbReference>